<organism evidence="1">
    <name type="scientific">Leveillula taurica associated chu-like virus 1</name>
    <dbReference type="NCBI Taxonomy" id="2754856"/>
    <lineage>
        <taxon>Viruses</taxon>
        <taxon>Riboviria</taxon>
        <taxon>Orthornavirae</taxon>
        <taxon>Negarnaviricota</taxon>
        <taxon>Haploviricotina</taxon>
        <taxon>Monjiviricetes</taxon>
        <taxon>Jingchuvirales</taxon>
        <taxon>Chuviridae</taxon>
    </lineage>
</organism>
<protein>
    <submittedName>
        <fullName evidence="1">Putative nucleocapsid</fullName>
    </submittedName>
</protein>
<reference evidence="1" key="1">
    <citation type="submission" date="2019-10" db="EMBL/GenBank/DDBJ databases">
        <title>The virome associated to Eryshiphales from vegetable crops in Italy.</title>
        <authorList>
            <person name="Chiapello M."/>
            <person name="Turina M."/>
        </authorList>
    </citation>
    <scope>NUCLEOTIDE SEQUENCE</scope>
    <source>
        <strain evidence="1">PM-A_DN31049</strain>
    </source>
</reference>
<proteinExistence type="predicted"/>
<keyword evidence="1" id="KW-0543">Viral nucleoprotein</keyword>
<sequence>MKPELVFGQPCRKLLRVLLLLSRFIVLLRPYYLPSKRLSIIIMAAPANQVVLGFVANALDNEAQRSFAFPGLTINTTLVTRNLDVALFDHTDQANRLLLALYAHGRCSIENWNIATYARPLVALEAIGPNIPADKFLDGPTSRTMFNSGVLKYLIDNGVDNAYTAGFNAAYAPPANLGQGVAEAYNAAVANPNGVFAGSVADTLNRLFPNMQPQLAWNRVTELCVVLARSLFLNRQNRAINLPTNLYVLCYVALAKRGQVTAQKLAKIATDIEQSTNRRVDVTDIEVGTMFRILERFVDETNAGAIMAGLSGGIGAHSLRLRLTLDQSARGGMTTYWCIMTAFQQYNNFNWGEASRFIPTDFANYRLAFDAVGRNEFYGFKKNLGNAAHTKYKTLGWLAIQMLMKYNPAEYGTLQQYRGMTNNPDRRAELQNLIDNFNPAVAPVAWAGLPDLIRVINE</sequence>
<dbReference type="EMBL" id="MN609859">
    <property type="protein sequence ID" value="QLL27734.1"/>
    <property type="molecule type" value="Genomic_RNA"/>
</dbReference>
<accession>A0A7D6EVR4</accession>
<evidence type="ECO:0000313" key="1">
    <source>
        <dbReference type="EMBL" id="QLL27734.1"/>
    </source>
</evidence>
<dbReference type="GO" id="GO:0019013">
    <property type="term" value="C:viral nucleocapsid"/>
    <property type="evidence" value="ECO:0007669"/>
    <property type="project" value="UniProtKB-KW"/>
</dbReference>
<keyword evidence="1" id="KW-0946">Virion</keyword>
<name>A0A7D6EVR4_9VIRU</name>